<evidence type="ECO:0000259" key="7">
    <source>
        <dbReference type="PROSITE" id="PS01124"/>
    </source>
</evidence>
<dbReference type="Gene3D" id="1.10.10.60">
    <property type="entry name" value="Homeodomain-like"/>
    <property type="match status" value="2"/>
</dbReference>
<keyword evidence="3" id="KW-0238">DNA-binding</keyword>
<dbReference type="InterPro" id="IPR011006">
    <property type="entry name" value="CheY-like_superfamily"/>
</dbReference>
<dbReference type="PROSITE" id="PS50110">
    <property type="entry name" value="RESPONSE_REGULATORY"/>
    <property type="match status" value="1"/>
</dbReference>
<dbReference type="InterPro" id="IPR018062">
    <property type="entry name" value="HTH_AraC-typ_CS"/>
</dbReference>
<evidence type="ECO:0000259" key="8">
    <source>
        <dbReference type="PROSITE" id="PS50110"/>
    </source>
</evidence>
<keyword evidence="6" id="KW-0597">Phosphoprotein</keyword>
<comment type="function">
    <text evidence="5">May play the central regulatory role in sporulation. It may be an element of the effector pathway responsible for the activation of sporulation genes in response to nutritional stress. Spo0A may act in concert with spo0H (a sigma factor) to control the expression of some genes that are critical to the sporulation process.</text>
</comment>
<dbReference type="PANTHER" id="PTHR43280:SF28">
    <property type="entry name" value="HTH-TYPE TRANSCRIPTIONAL ACTIVATOR RHAS"/>
    <property type="match status" value="1"/>
</dbReference>
<keyword evidence="2" id="KW-0805">Transcription regulation</keyword>
<evidence type="ECO:0000313" key="10">
    <source>
        <dbReference type="Proteomes" id="UP000220840"/>
    </source>
</evidence>
<evidence type="ECO:0000256" key="4">
    <source>
        <dbReference type="ARBA" id="ARBA00023163"/>
    </source>
</evidence>
<dbReference type="Proteomes" id="UP000220840">
    <property type="component" value="Unassembled WGS sequence"/>
</dbReference>
<dbReference type="GO" id="GO:0043565">
    <property type="term" value="F:sequence-specific DNA binding"/>
    <property type="evidence" value="ECO:0007669"/>
    <property type="project" value="InterPro"/>
</dbReference>
<evidence type="ECO:0000256" key="1">
    <source>
        <dbReference type="ARBA" id="ARBA00018672"/>
    </source>
</evidence>
<dbReference type="SMART" id="SM00342">
    <property type="entry name" value="HTH_ARAC"/>
    <property type="match status" value="1"/>
</dbReference>
<dbReference type="Gene3D" id="3.40.50.2300">
    <property type="match status" value="1"/>
</dbReference>
<evidence type="ECO:0000256" key="5">
    <source>
        <dbReference type="ARBA" id="ARBA00024867"/>
    </source>
</evidence>
<dbReference type="PROSITE" id="PS00041">
    <property type="entry name" value="HTH_ARAC_FAMILY_1"/>
    <property type="match status" value="1"/>
</dbReference>
<accession>A0A2A7MLG7</accession>
<reference evidence="9 10" key="1">
    <citation type="submission" date="2017-10" db="EMBL/GenBank/DDBJ databases">
        <title>Effective Description of Clostridium neonatale sp. nov. linked to necrotizing enterocolitis in neonates and a clarification of species assignable to the genus Clostridium (Prazmowski 1880) emend. Lawson and Rainey 2016.</title>
        <authorList>
            <person name="Bernard K."/>
            <person name="Burdz T."/>
            <person name="Wiebe D."/>
            <person name="Balcewich B."/>
            <person name="Alfa M."/>
            <person name="Bernier A.-M."/>
        </authorList>
    </citation>
    <scope>NUCLEOTIDE SEQUENCE [LARGE SCALE GENOMIC DNA]</scope>
    <source>
        <strain evidence="9 10">LCDC99A005</strain>
    </source>
</reference>
<keyword evidence="10" id="KW-1185">Reference proteome</keyword>
<dbReference type="SMART" id="SM00448">
    <property type="entry name" value="REC"/>
    <property type="match status" value="1"/>
</dbReference>
<gene>
    <name evidence="9" type="ORF">CQ394_12120</name>
</gene>
<evidence type="ECO:0000256" key="3">
    <source>
        <dbReference type="ARBA" id="ARBA00023125"/>
    </source>
</evidence>
<dbReference type="InterPro" id="IPR009057">
    <property type="entry name" value="Homeodomain-like_sf"/>
</dbReference>
<comment type="caution">
    <text evidence="9">The sequence shown here is derived from an EMBL/GenBank/DDBJ whole genome shotgun (WGS) entry which is preliminary data.</text>
</comment>
<protein>
    <recommendedName>
        <fullName evidence="1">Stage 0 sporulation protein A homolog</fullName>
    </recommendedName>
</protein>
<sequence length="594" mass="70530">MYNHIINIYTKSFYFICYMITYKKGFYKCFSFNYEIIILNYNHYNQIKIRSMKGVKGYMRVILKMIIVDDEPRHRKGLVNLIGKLRPNYEINQFKNGNEALEYLNKNKVDIIITDVKMPIMDGISFVKKHKENEKSAKIIILSGYANFEYAQNAISLGAFDYILKPVDEEIISEMLIKVEKSIYEEEEQRKREEQLLESLKSKMQVYSEWEFNKWIKGEVKKENLLEVKKYLAEDGQGWIIITKISDDIDENKEEILNDIKDVITEKLRCYGNVISFYLRDNEKMLIAAIKRNDNNFYEVEFQQLNEIVDYIKSEYCINIAIGVSSKCNSIYEDARRCFDEAVDALKLRFYFKNSKIMSFSDKKQIRKKSVIISYKDEERFNELICKQDKIEATNLVNNILSKFMECGYSEPNELKNYIIRLIINSTKEVENFMTSETYTEITTNIINTINLSKDIVELKRNCNLIIIKIISVLERWKSNKSRVIFDKYLKYIQDNYMYDISLESVSEKFHFNSSYFSAMFKERAGMNFVKYLLKLRIQKSCELLLNSDKKVYEISALVGYNDVKYFNRVFKNEMNVSPDEYRRLNSLNKRGAM</sequence>
<name>A0A2A7MLG7_9CLOT</name>
<dbReference type="PANTHER" id="PTHR43280">
    <property type="entry name" value="ARAC-FAMILY TRANSCRIPTIONAL REGULATOR"/>
    <property type="match status" value="1"/>
</dbReference>
<dbReference type="Pfam" id="PF12833">
    <property type="entry name" value="HTH_18"/>
    <property type="match status" value="1"/>
</dbReference>
<dbReference type="InterPro" id="IPR001789">
    <property type="entry name" value="Sig_transdc_resp-reg_receiver"/>
</dbReference>
<dbReference type="Pfam" id="PF00072">
    <property type="entry name" value="Response_reg"/>
    <property type="match status" value="1"/>
</dbReference>
<evidence type="ECO:0000256" key="2">
    <source>
        <dbReference type="ARBA" id="ARBA00023015"/>
    </source>
</evidence>
<evidence type="ECO:0000313" key="9">
    <source>
        <dbReference type="EMBL" id="PEG32400.1"/>
    </source>
</evidence>
<dbReference type="GO" id="GO:0000160">
    <property type="term" value="P:phosphorelay signal transduction system"/>
    <property type="evidence" value="ECO:0007669"/>
    <property type="project" value="InterPro"/>
</dbReference>
<dbReference type="GO" id="GO:0003700">
    <property type="term" value="F:DNA-binding transcription factor activity"/>
    <property type="evidence" value="ECO:0007669"/>
    <property type="project" value="InterPro"/>
</dbReference>
<dbReference type="EMBL" id="PDCJ01000001">
    <property type="protein sequence ID" value="PEG32400.1"/>
    <property type="molecule type" value="Genomic_DNA"/>
</dbReference>
<proteinExistence type="predicted"/>
<keyword evidence="4" id="KW-0804">Transcription</keyword>
<feature type="modified residue" description="4-aspartylphosphate" evidence="6">
    <location>
        <position position="115"/>
    </location>
</feature>
<feature type="domain" description="Response regulatory" evidence="8">
    <location>
        <begin position="64"/>
        <end position="180"/>
    </location>
</feature>
<organism evidence="9 10">
    <name type="scientific">Clostridium neonatale</name>
    <dbReference type="NCBI Taxonomy" id="137838"/>
    <lineage>
        <taxon>Bacteria</taxon>
        <taxon>Bacillati</taxon>
        <taxon>Bacillota</taxon>
        <taxon>Clostridia</taxon>
        <taxon>Eubacteriales</taxon>
        <taxon>Clostridiaceae</taxon>
        <taxon>Clostridium</taxon>
    </lineage>
</organism>
<dbReference type="CDD" id="cd17536">
    <property type="entry name" value="REC_YesN-like"/>
    <property type="match status" value="1"/>
</dbReference>
<dbReference type="InterPro" id="IPR018060">
    <property type="entry name" value="HTH_AraC"/>
</dbReference>
<dbReference type="STRING" id="137838.GCA_001458595_03915"/>
<dbReference type="SUPFAM" id="SSF46689">
    <property type="entry name" value="Homeodomain-like"/>
    <property type="match status" value="2"/>
</dbReference>
<dbReference type="SUPFAM" id="SSF52172">
    <property type="entry name" value="CheY-like"/>
    <property type="match status" value="1"/>
</dbReference>
<dbReference type="PROSITE" id="PS01124">
    <property type="entry name" value="HTH_ARAC_FAMILY_2"/>
    <property type="match status" value="1"/>
</dbReference>
<evidence type="ECO:0000256" key="6">
    <source>
        <dbReference type="PROSITE-ProRule" id="PRU00169"/>
    </source>
</evidence>
<feature type="domain" description="HTH araC/xylS-type" evidence="7">
    <location>
        <begin position="487"/>
        <end position="585"/>
    </location>
</feature>
<dbReference type="AlphaFoldDB" id="A0A2A7MLG7"/>